<dbReference type="AlphaFoldDB" id="F3QJL8"/>
<dbReference type="NCBIfam" id="TIGR01813">
    <property type="entry name" value="flavo_cyto_c"/>
    <property type="match status" value="1"/>
</dbReference>
<evidence type="ECO:0000256" key="5">
    <source>
        <dbReference type="RuleBase" id="RU366062"/>
    </source>
</evidence>
<dbReference type="GO" id="GO:0010181">
    <property type="term" value="F:FMN binding"/>
    <property type="evidence" value="ECO:0007669"/>
    <property type="project" value="InterPro"/>
</dbReference>
<dbReference type="Gene3D" id="3.50.50.60">
    <property type="entry name" value="FAD/NAD(P)-binding domain"/>
    <property type="match status" value="1"/>
</dbReference>
<gene>
    <name evidence="7" type="ORF">HMPREF9439_01120</name>
</gene>
<dbReference type="SUPFAM" id="SSF51905">
    <property type="entry name" value="FAD/NAD(P)-binding domain"/>
    <property type="match status" value="1"/>
</dbReference>
<dbReference type="Pfam" id="PF00890">
    <property type="entry name" value="FAD_binding_2"/>
    <property type="match status" value="1"/>
</dbReference>
<comment type="cofactor">
    <cofactor evidence="1">
        <name>FAD</name>
        <dbReference type="ChEBI" id="CHEBI:57692"/>
    </cofactor>
</comment>
<keyword evidence="3 5" id="KW-0274">FAD</keyword>
<dbReference type="Proteomes" id="UP000005156">
    <property type="component" value="Unassembled WGS sequence"/>
</dbReference>
<accession>F3QJL8</accession>
<dbReference type="Gene3D" id="3.90.700.10">
    <property type="entry name" value="Succinate dehydrogenase/fumarate reductase flavoprotein, catalytic domain"/>
    <property type="match status" value="1"/>
</dbReference>
<dbReference type="SUPFAM" id="SSF56425">
    <property type="entry name" value="Succinate dehydrogenase/fumarate reductase flavoprotein, catalytic domain"/>
    <property type="match status" value="1"/>
</dbReference>
<dbReference type="PANTHER" id="PTHR43400">
    <property type="entry name" value="FUMARATE REDUCTASE"/>
    <property type="match status" value="1"/>
</dbReference>
<protein>
    <submittedName>
        <fullName evidence="7">Flavocytochrome c</fullName>
    </submittedName>
</protein>
<dbReference type="PRINTS" id="PR00368">
    <property type="entry name" value="FADPNR"/>
</dbReference>
<keyword evidence="8" id="KW-1185">Reference proteome</keyword>
<evidence type="ECO:0000256" key="1">
    <source>
        <dbReference type="ARBA" id="ARBA00001974"/>
    </source>
</evidence>
<dbReference type="PANTHER" id="PTHR43400:SF7">
    <property type="entry name" value="FAD-DEPENDENT OXIDOREDUCTASE 2 FAD BINDING DOMAIN-CONTAINING PROTEIN"/>
    <property type="match status" value="1"/>
</dbReference>
<comment type="caution">
    <text evidence="7">The sequence shown here is derived from an EMBL/GenBank/DDBJ whole genome shotgun (WGS) entry which is preliminary data.</text>
</comment>
<keyword evidence="2 5" id="KW-0285">Flavoprotein</keyword>
<comment type="similarity">
    <text evidence="5">Belongs to the FAD-dependent oxidoreductase 2 family. FRD/SDH subfamily.</text>
</comment>
<name>F3QJL8_9BURK</name>
<dbReference type="PROSITE" id="PS51318">
    <property type="entry name" value="TAT"/>
    <property type="match status" value="1"/>
</dbReference>
<evidence type="ECO:0000259" key="6">
    <source>
        <dbReference type="Pfam" id="PF00890"/>
    </source>
</evidence>
<feature type="domain" description="FAD-dependent oxidoreductase 2 FAD-binding" evidence="6">
    <location>
        <begin position="52"/>
        <end position="486"/>
    </location>
</feature>
<dbReference type="EMBL" id="AFBP01000026">
    <property type="protein sequence ID" value="EGG55380.1"/>
    <property type="molecule type" value="Genomic_DNA"/>
</dbReference>
<evidence type="ECO:0000313" key="7">
    <source>
        <dbReference type="EMBL" id="EGG55380.1"/>
    </source>
</evidence>
<dbReference type="HOGENOM" id="CLU_011398_4_5_4"/>
<evidence type="ECO:0000256" key="3">
    <source>
        <dbReference type="ARBA" id="ARBA00022827"/>
    </source>
</evidence>
<dbReference type="InterPro" id="IPR006311">
    <property type="entry name" value="TAT_signal"/>
</dbReference>
<dbReference type="InterPro" id="IPR027477">
    <property type="entry name" value="Succ_DH/fumarate_Rdtase_cat_sf"/>
</dbReference>
<evidence type="ECO:0000313" key="8">
    <source>
        <dbReference type="Proteomes" id="UP000005156"/>
    </source>
</evidence>
<organism evidence="7 8">
    <name type="scientific">Parasutterella excrementihominis YIT 11859</name>
    <dbReference type="NCBI Taxonomy" id="762966"/>
    <lineage>
        <taxon>Bacteria</taxon>
        <taxon>Pseudomonadati</taxon>
        <taxon>Pseudomonadota</taxon>
        <taxon>Betaproteobacteria</taxon>
        <taxon>Burkholderiales</taxon>
        <taxon>Sutterellaceae</taxon>
        <taxon>Parasutterella</taxon>
    </lineage>
</organism>
<dbReference type="InterPro" id="IPR050315">
    <property type="entry name" value="FAD-oxidoreductase_2"/>
</dbReference>
<sequence length="506" mass="53972">MNSGFEISRLIKFKERNMTLSRRNLLKTAGLSSLAFVPLSQASAAGFDKEYDIVIIGAGGAGLAAACRAGELGLKAIVLEKTGIIGGSSVLCGGQFSTFGTDLQAKKGKKDTAELFFNDMMKTGKNMNDPKVVKAFVDMSKIQYDFLTKTLNVHPRGVMAASGMSVPRAHTFNPPEVIKAMTKYARDKGVEIVLNASAHRLVTDCASGRVIGVKATINKKNVVLGANKGVILAAGGFSRNPQLLAKFNPIMAKADAIAGAGTQGDGILMAQAIGADTLDTTYIKASYGFKLHPTIIQDMSLITYSGAIMINKEGKRFTDESQSYKLQGDASLAQTDGYSYQLFDKNILDYDVKNDTQGIEMMTALTNDPAGQKWVYFGETLEEAAKKAGLDPKAVKETVEKYNKGIKESNDEFGRKSLTSGFGKPVPIEKGPFYIMPTTAALIGTYCGLKINEKAQVINVFNEVIPALYAAGELTGGVHGAAYMTGTAFGKAICFGRIAVDSIAGK</sequence>
<evidence type="ECO:0000256" key="4">
    <source>
        <dbReference type="ARBA" id="ARBA00023002"/>
    </source>
</evidence>
<proteinExistence type="inferred from homology"/>
<dbReference type="InterPro" id="IPR010960">
    <property type="entry name" value="Flavocytochrome_c"/>
</dbReference>
<keyword evidence="4 5" id="KW-0560">Oxidoreductase</keyword>
<reference evidence="7 8" key="1">
    <citation type="submission" date="2011-02" db="EMBL/GenBank/DDBJ databases">
        <authorList>
            <person name="Weinstock G."/>
            <person name="Sodergren E."/>
            <person name="Clifton S."/>
            <person name="Fulton L."/>
            <person name="Fulton B."/>
            <person name="Courtney L."/>
            <person name="Fronick C."/>
            <person name="Harrison M."/>
            <person name="Strong C."/>
            <person name="Farmer C."/>
            <person name="Delahaunty K."/>
            <person name="Markovic C."/>
            <person name="Hall O."/>
            <person name="Minx P."/>
            <person name="Tomlinson C."/>
            <person name="Mitreva M."/>
            <person name="Hou S."/>
            <person name="Chen J."/>
            <person name="Wollam A."/>
            <person name="Pepin K.H."/>
            <person name="Johnson M."/>
            <person name="Bhonagiri V."/>
            <person name="Zhang X."/>
            <person name="Suruliraj S."/>
            <person name="Warren W."/>
            <person name="Chinwalla A."/>
            <person name="Mardis E.R."/>
            <person name="Wilson R.K."/>
        </authorList>
    </citation>
    <scope>NUCLEOTIDE SEQUENCE [LARGE SCALE GENOMIC DNA]</scope>
    <source>
        <strain evidence="7 8">YIT 11859</strain>
    </source>
</reference>
<dbReference type="InterPro" id="IPR036188">
    <property type="entry name" value="FAD/NAD-bd_sf"/>
</dbReference>
<evidence type="ECO:0000256" key="2">
    <source>
        <dbReference type="ARBA" id="ARBA00022630"/>
    </source>
</evidence>
<dbReference type="GO" id="GO:0016491">
    <property type="term" value="F:oxidoreductase activity"/>
    <property type="evidence" value="ECO:0007669"/>
    <property type="project" value="UniProtKB-KW"/>
</dbReference>
<dbReference type="eggNOG" id="COG1053">
    <property type="taxonomic scope" value="Bacteria"/>
</dbReference>
<dbReference type="InterPro" id="IPR003953">
    <property type="entry name" value="FAD-dep_OxRdtase_2_FAD-bd"/>
</dbReference>